<evidence type="ECO:0000256" key="8">
    <source>
        <dbReference type="ARBA" id="ARBA00023054"/>
    </source>
</evidence>
<keyword evidence="6" id="KW-0067">ATP-binding</keyword>
<dbReference type="GO" id="GO:0005524">
    <property type="term" value="F:ATP binding"/>
    <property type="evidence" value="ECO:0007669"/>
    <property type="project" value="UniProtKB-KW"/>
</dbReference>
<dbReference type="GO" id="GO:0051959">
    <property type="term" value="F:dynein light intermediate chain binding"/>
    <property type="evidence" value="ECO:0007669"/>
    <property type="project" value="InterPro"/>
</dbReference>
<dbReference type="AlphaFoldDB" id="A0AAX7UGF5"/>
<dbReference type="GO" id="GO:0005858">
    <property type="term" value="C:axonemal dynein complex"/>
    <property type="evidence" value="ECO:0007669"/>
    <property type="project" value="TreeGrafter"/>
</dbReference>
<keyword evidence="7" id="KW-0243">Dynein</keyword>
<reference evidence="17 18" key="1">
    <citation type="submission" date="2018-05" db="EMBL/GenBank/DDBJ databases">
        <authorList>
            <person name="Datahose"/>
        </authorList>
    </citation>
    <scope>NUCLEOTIDE SEQUENCE</scope>
</reference>
<dbReference type="Pfam" id="PF12781">
    <property type="entry name" value="AAA_9"/>
    <property type="match status" value="1"/>
</dbReference>
<dbReference type="Gene3D" id="3.40.50.300">
    <property type="entry name" value="P-loop containing nucleotide triphosphate hydrolases"/>
    <property type="match status" value="2"/>
</dbReference>
<keyword evidence="3" id="KW-0963">Cytoplasm</keyword>
<feature type="coiled-coil region" evidence="13">
    <location>
        <begin position="402"/>
        <end position="432"/>
    </location>
</feature>
<dbReference type="SUPFAM" id="SSF52540">
    <property type="entry name" value="P-loop containing nucleoside triphosphate hydrolases"/>
    <property type="match status" value="1"/>
</dbReference>
<feature type="coiled-coil region" evidence="13">
    <location>
        <begin position="554"/>
        <end position="616"/>
    </location>
</feature>
<dbReference type="InterPro" id="IPR024743">
    <property type="entry name" value="Dynein_HC_stalk"/>
</dbReference>
<evidence type="ECO:0000256" key="6">
    <source>
        <dbReference type="ARBA" id="ARBA00022840"/>
    </source>
</evidence>
<keyword evidence="11" id="KW-0206">Cytoskeleton</keyword>
<evidence type="ECO:0000256" key="12">
    <source>
        <dbReference type="ARBA" id="ARBA00023273"/>
    </source>
</evidence>
<dbReference type="Ensembl" id="ENSACLT00000078464.1">
    <property type="protein sequence ID" value="ENSACLP00000068040.1"/>
    <property type="gene ID" value="ENSACLG00000010713.2"/>
</dbReference>
<evidence type="ECO:0000256" key="4">
    <source>
        <dbReference type="ARBA" id="ARBA00022701"/>
    </source>
</evidence>
<keyword evidence="18" id="KW-1185">Reference proteome</keyword>
<evidence type="ECO:0000256" key="9">
    <source>
        <dbReference type="ARBA" id="ARBA00023069"/>
    </source>
</evidence>
<feature type="domain" description="Dynein heavy chain coiled coil stalk" evidence="14">
    <location>
        <begin position="493"/>
        <end position="672"/>
    </location>
</feature>
<keyword evidence="4" id="KW-0493">Microtubule</keyword>
<evidence type="ECO:0000259" key="16">
    <source>
        <dbReference type="Pfam" id="PF12781"/>
    </source>
</evidence>
<keyword evidence="5" id="KW-0547">Nucleotide-binding</keyword>
<evidence type="ECO:0000256" key="7">
    <source>
        <dbReference type="ARBA" id="ARBA00023017"/>
    </source>
</evidence>
<evidence type="ECO:0000313" key="17">
    <source>
        <dbReference type="Ensembl" id="ENSACLP00000068040.1"/>
    </source>
</evidence>
<dbReference type="Proteomes" id="UP000265100">
    <property type="component" value="Chromosome 18"/>
</dbReference>
<dbReference type="Pfam" id="PF12777">
    <property type="entry name" value="MT"/>
    <property type="match status" value="1"/>
</dbReference>
<evidence type="ECO:0000256" key="3">
    <source>
        <dbReference type="ARBA" id="ARBA00022490"/>
    </source>
</evidence>
<evidence type="ECO:0000259" key="14">
    <source>
        <dbReference type="Pfam" id="PF12777"/>
    </source>
</evidence>
<dbReference type="InterPro" id="IPR027417">
    <property type="entry name" value="P-loop_NTPase"/>
</dbReference>
<evidence type="ECO:0000256" key="11">
    <source>
        <dbReference type="ARBA" id="ARBA00023212"/>
    </source>
</evidence>
<evidence type="ECO:0000256" key="2">
    <source>
        <dbReference type="ARBA" id="ARBA00008887"/>
    </source>
</evidence>
<dbReference type="InterPro" id="IPR035706">
    <property type="entry name" value="AAA_9"/>
</dbReference>
<comment type="similarity">
    <text evidence="2">Belongs to the dynein heavy chain family.</text>
</comment>
<feature type="domain" description="Dynein heavy chain AAA module D4" evidence="15">
    <location>
        <begin position="121"/>
        <end position="383"/>
    </location>
</feature>
<keyword evidence="12" id="KW-0966">Cell projection</keyword>
<evidence type="ECO:0000256" key="10">
    <source>
        <dbReference type="ARBA" id="ARBA00023175"/>
    </source>
</evidence>
<protein>
    <submittedName>
        <fullName evidence="17">Uncharacterized protein</fullName>
    </submittedName>
</protein>
<dbReference type="PANTHER" id="PTHR46532">
    <property type="entry name" value="MALE FERTILITY FACTOR KL5"/>
    <property type="match status" value="1"/>
</dbReference>
<comment type="subcellular location">
    <subcellularLocation>
        <location evidence="1">Cytoplasm</location>
        <location evidence="1">Cytoskeleton</location>
        <location evidence="1">Cilium axoneme</location>
    </subcellularLocation>
</comment>
<organism evidence="17 18">
    <name type="scientific">Astatotilapia calliptera</name>
    <name type="common">Eastern happy</name>
    <name type="synonym">Chromis callipterus</name>
    <dbReference type="NCBI Taxonomy" id="8154"/>
    <lineage>
        <taxon>Eukaryota</taxon>
        <taxon>Metazoa</taxon>
        <taxon>Chordata</taxon>
        <taxon>Craniata</taxon>
        <taxon>Vertebrata</taxon>
        <taxon>Euteleostomi</taxon>
        <taxon>Actinopterygii</taxon>
        <taxon>Neopterygii</taxon>
        <taxon>Teleostei</taxon>
        <taxon>Neoteleostei</taxon>
        <taxon>Acanthomorphata</taxon>
        <taxon>Ovalentaria</taxon>
        <taxon>Cichlomorphae</taxon>
        <taxon>Cichliformes</taxon>
        <taxon>Cichlidae</taxon>
        <taxon>African cichlids</taxon>
        <taxon>Pseudocrenilabrinae</taxon>
        <taxon>Haplochromini</taxon>
        <taxon>Astatotilapia</taxon>
    </lineage>
</organism>
<keyword evidence="8 13" id="KW-0175">Coiled coil</keyword>
<dbReference type="Gene3D" id="1.20.920.30">
    <property type="match status" value="1"/>
</dbReference>
<dbReference type="FunFam" id="3.40.50.300:FF:002141">
    <property type="entry name" value="Dynein heavy chain"/>
    <property type="match status" value="1"/>
</dbReference>
<dbReference type="GO" id="GO:0007018">
    <property type="term" value="P:microtubule-based movement"/>
    <property type="evidence" value="ECO:0007669"/>
    <property type="project" value="InterPro"/>
</dbReference>
<feature type="domain" description="Dynein heavy chain ATP-binding dynein motor region" evidence="16">
    <location>
        <begin position="700"/>
        <end position="778"/>
    </location>
</feature>
<dbReference type="Pfam" id="PF12780">
    <property type="entry name" value="AAA_8"/>
    <property type="match status" value="1"/>
</dbReference>
<sequence length="780" mass="87953">MLNIKAEECHDIPTLLALFKSECARVIADRFICSEDREWFEKGVSRVIQEHVEPSLVPKLHPEPYFVDFLRDAPEPTGEEGEDACFDAPKIYELVPNFKFLSEKLMMYQTQHNEIIRGSTLDLVFFTDAMTHLVKISRIIRTDQGNALLVGVGGSGKQSLTRLASFIAGYHVFQITLTRTYNMTNFLDDLKVLYRTAGAEGKGITFIFTDNDIKNEAFLEYLNNVLSSGEVSNLFAKDEIQEITQKLIPVMKKEFPRIPPTFDNLYEYFISRSRKNLHVVLCFSPVGPKFRSRSLKFPGLISGCTMDWFTPWPNEALVAVSNYFLSEFNMVCSAEVKASVVTAMGTYHDKVSVTCESYFERFRRRTHVTPKSYLSFVNGYKTLYTEKYNSINILSERMNVGLEKLKEASESVAQLSEELKVKEKELAVASLKADKVLAEVTVSAEAATIVKNEVQVVKDKAQTIVEGIGKEKIVAEAKLEAAKPALEEAKAALNKDKINEESVELLLPYFDMEDYTMENAKKVCGNVAGLLAWTRAMSTFFGINKEVLPLKANLAVQENRLRIANNELMNAEAQLAEKQAEFDKVKAKCDAAMKEKQDLLDDAEKCKNKMQAASALIDGLSGEKVRWTEQSKEFKSQINRLVGDVLQLTGFLSYCGPFNQSFRDILLKDIWEAELKSNKIPFTENLNIISALVDPPTISEWNLQGLPGDDLSVQNGIIVSKATRYPLLIDPQTQGKAWIKKKEMANSLQVTSLKHKFFRNHLEDSLSLGNPLLIEDIPKD</sequence>
<accession>A0AAX7UGF5</accession>
<dbReference type="GO" id="GO:0005874">
    <property type="term" value="C:microtubule"/>
    <property type="evidence" value="ECO:0007669"/>
    <property type="project" value="UniProtKB-KW"/>
</dbReference>
<keyword evidence="9" id="KW-0969">Cilium</keyword>
<reference evidence="17" key="4">
    <citation type="submission" date="2025-09" db="UniProtKB">
        <authorList>
            <consortium name="Ensembl"/>
        </authorList>
    </citation>
    <scope>IDENTIFICATION</scope>
</reference>
<dbReference type="PANTHER" id="PTHR46532:SF11">
    <property type="entry name" value="DYNEIN AXONEMAL HEAVY CHAIN 12"/>
    <property type="match status" value="1"/>
</dbReference>
<dbReference type="GO" id="GO:0045505">
    <property type="term" value="F:dynein intermediate chain binding"/>
    <property type="evidence" value="ECO:0007669"/>
    <property type="project" value="InterPro"/>
</dbReference>
<evidence type="ECO:0000256" key="1">
    <source>
        <dbReference type="ARBA" id="ARBA00004430"/>
    </source>
</evidence>
<evidence type="ECO:0000256" key="13">
    <source>
        <dbReference type="SAM" id="Coils"/>
    </source>
</evidence>
<evidence type="ECO:0000313" key="18">
    <source>
        <dbReference type="Proteomes" id="UP000265100"/>
    </source>
</evidence>
<dbReference type="InterPro" id="IPR024317">
    <property type="entry name" value="Dynein_heavy_chain_D4_dom"/>
</dbReference>
<dbReference type="GeneTree" id="ENSGT00940000158992"/>
<proteinExistence type="inferred from homology"/>
<evidence type="ECO:0000256" key="5">
    <source>
        <dbReference type="ARBA" id="ARBA00022741"/>
    </source>
</evidence>
<dbReference type="Gene3D" id="1.20.920.20">
    <property type="match status" value="2"/>
</dbReference>
<keyword evidence="10" id="KW-0505">Motor protein</keyword>
<name>A0AAX7UGF5_ASTCA</name>
<evidence type="ECO:0000259" key="15">
    <source>
        <dbReference type="Pfam" id="PF12780"/>
    </source>
</evidence>
<reference evidence="18" key="2">
    <citation type="submission" date="2023-03" db="EMBL/GenBank/DDBJ databases">
        <authorList>
            <consortium name="Wellcome Sanger Institute Data Sharing"/>
        </authorList>
    </citation>
    <scope>NUCLEOTIDE SEQUENCE [LARGE SCALE GENOMIC DNA]</scope>
</reference>
<reference evidence="17" key="3">
    <citation type="submission" date="2025-08" db="UniProtKB">
        <authorList>
            <consortium name="Ensembl"/>
        </authorList>
    </citation>
    <scope>IDENTIFICATION</scope>
</reference>
<dbReference type="InterPro" id="IPR026983">
    <property type="entry name" value="DHC"/>
</dbReference>